<evidence type="ECO:0000313" key="2">
    <source>
        <dbReference type="EMBL" id="BDB96141.1"/>
    </source>
</evidence>
<accession>A0ABN6L2M8</accession>
<dbReference type="RefSeq" id="WP_236865613.1">
    <property type="nucleotide sequence ID" value="NZ_AP025225.1"/>
</dbReference>
<evidence type="ECO:0000313" key="3">
    <source>
        <dbReference type="Proteomes" id="UP001320209"/>
    </source>
</evidence>
<proteinExistence type="inferred from homology"/>
<dbReference type="InterPro" id="IPR015422">
    <property type="entry name" value="PyrdxlP-dep_Trfase_small"/>
</dbReference>
<dbReference type="EMBL" id="AP025225">
    <property type="protein sequence ID" value="BDB96141.1"/>
    <property type="molecule type" value="Genomic_DNA"/>
</dbReference>
<dbReference type="InterPro" id="IPR000653">
    <property type="entry name" value="DegT/StrS_aminotransferase"/>
</dbReference>
<dbReference type="PANTHER" id="PTHR30244">
    <property type="entry name" value="TRANSAMINASE"/>
    <property type="match status" value="1"/>
</dbReference>
<dbReference type="PIRSF" id="PIRSF000390">
    <property type="entry name" value="PLP_StrS"/>
    <property type="match status" value="1"/>
</dbReference>
<reference evidence="2" key="1">
    <citation type="submission" date="2021-10" db="EMBL/GenBank/DDBJ databases">
        <title>Genome Sequence of The Candidatus Hydrogeosomobacter endosymbioticus, an Intracellular Bacterial Symbiont of the Anaerobic Ciliate GW7.</title>
        <authorList>
            <person name="Shiohama Y."/>
            <person name="Shinzato N."/>
        </authorList>
    </citation>
    <scope>NUCLEOTIDE SEQUENCE [LARGE SCALE GENOMIC DNA]</scope>
    <source>
        <strain evidence="2">200920</strain>
    </source>
</reference>
<dbReference type="CDD" id="cd00616">
    <property type="entry name" value="AHBA_syn"/>
    <property type="match status" value="1"/>
</dbReference>
<dbReference type="SUPFAM" id="SSF53383">
    <property type="entry name" value="PLP-dependent transferases"/>
    <property type="match status" value="1"/>
</dbReference>
<comment type="similarity">
    <text evidence="1">Belongs to the DegT/DnrJ/EryC1 family.</text>
</comment>
<organism evidence="2 3">
    <name type="scientific">Candidatus Hydrogenosomobacter endosymbioticus</name>
    <dbReference type="NCBI Taxonomy" id="2558174"/>
    <lineage>
        <taxon>Bacteria</taxon>
        <taxon>Pseudomonadati</taxon>
        <taxon>Pseudomonadota</taxon>
        <taxon>Alphaproteobacteria</taxon>
        <taxon>Holosporales</taxon>
        <taxon>Holosporaceae</taxon>
        <taxon>Candidatus Hydrogenosomobacter</taxon>
    </lineage>
</organism>
<dbReference type="Gene3D" id="3.40.640.10">
    <property type="entry name" value="Type I PLP-dependent aspartate aminotransferase-like (Major domain)"/>
    <property type="match status" value="1"/>
</dbReference>
<keyword evidence="2" id="KW-0808">Transferase</keyword>
<keyword evidence="1" id="KW-0663">Pyridoxal phosphate</keyword>
<name>A0ABN6L2M8_9PROT</name>
<dbReference type="GO" id="GO:0008483">
    <property type="term" value="F:transaminase activity"/>
    <property type="evidence" value="ECO:0007669"/>
    <property type="project" value="UniProtKB-KW"/>
</dbReference>
<gene>
    <name evidence="2" type="ORF">HYD_2740</name>
</gene>
<dbReference type="InterPro" id="IPR015421">
    <property type="entry name" value="PyrdxlP-dep_Trfase_major"/>
</dbReference>
<dbReference type="Gene3D" id="3.90.1150.10">
    <property type="entry name" value="Aspartate Aminotransferase, domain 1"/>
    <property type="match status" value="1"/>
</dbReference>
<dbReference type="Proteomes" id="UP001320209">
    <property type="component" value="Chromosome"/>
</dbReference>
<protein>
    <submittedName>
        <fullName evidence="2">Aminotransferase DegT</fullName>
    </submittedName>
</protein>
<keyword evidence="3" id="KW-1185">Reference proteome</keyword>
<dbReference type="PANTHER" id="PTHR30244:SF42">
    <property type="entry name" value="UDP-2-ACETAMIDO-2-DEOXY-3-OXO-D-GLUCURONATE AMINOTRANSFERASE"/>
    <property type="match status" value="1"/>
</dbReference>
<keyword evidence="2" id="KW-0032">Aminotransferase</keyword>
<sequence length="400" mass="43482">MANCNQNNNTDVNKSSASCMPFIDLAAQQKNIRSGIDIAIKKVLDRGDYVMGEEVFDLERALSDFCGAKYVVSCANGTDALEMSLMALGVGVGDAVLVPSFTFTATAEVVASVGATPVFIDSLWDSYNIDPEKIVSAIEASEKSGLRIVGLIVVDLFGAPADYDAIRDIASSYGIWIIDDAAQSFGASYKGEKVGTLADISTTSFFPAKPLGCYGDGGAIFTDNPEIASVLRSIRIHGKGSNKYDNVRVGVNSRLDTIQAAILLQKLEIFPWEIEERNKIAALYNEMLYEYVETPTIRDDAVSVWAQYTIRLPESINRQAVICALKEEGVPSVVYYEKPLHAQQAYSKYHESVFGNRALAVCEKLSRVVLSLPMSAYVGQTSAEKICASVIRAIKQQSNL</sequence>
<evidence type="ECO:0000256" key="1">
    <source>
        <dbReference type="RuleBase" id="RU004508"/>
    </source>
</evidence>
<dbReference type="Pfam" id="PF01041">
    <property type="entry name" value="DegT_DnrJ_EryC1"/>
    <property type="match status" value="1"/>
</dbReference>
<dbReference type="InterPro" id="IPR015424">
    <property type="entry name" value="PyrdxlP-dep_Trfase"/>
</dbReference>